<feature type="transmembrane region" description="Helical" evidence="1">
    <location>
        <begin position="12"/>
        <end position="31"/>
    </location>
</feature>
<sequence length="209" mass="21850">MHQLSPARRGFTLLELMVVLVIFGILLAVGVPKMASWSLSNKAAGATELYAEGFKLARQQALGHNAASRIVLTPNALNGQMDWQVDICFPKPGVPCSDQSGSWSTTTAQAVGDPEGAAGFTSVFRGASALPAATVLVPTLSPEGTSSVYFTSLGWVDTSFDQRLSRLTFDPAAAYAATLRSSALVVTLAGTVSKCDPKVAVTDSRGCPQ</sequence>
<dbReference type="AlphaFoldDB" id="W0V6H9"/>
<accession>W0V6H9</accession>
<gene>
    <name evidence="2" type="ORF">GJA_2840</name>
</gene>
<dbReference type="PATRIC" id="fig|1349767.4.peg.4561"/>
<dbReference type="Proteomes" id="UP000027604">
    <property type="component" value="Chromosome I"/>
</dbReference>
<dbReference type="Pfam" id="PF07963">
    <property type="entry name" value="N_methyl"/>
    <property type="match status" value="1"/>
</dbReference>
<evidence type="ECO:0000313" key="3">
    <source>
        <dbReference type="Proteomes" id="UP000027604"/>
    </source>
</evidence>
<dbReference type="STRING" id="1349767.GJA_2840"/>
<dbReference type="OrthoDB" id="5956286at2"/>
<dbReference type="NCBIfam" id="TIGR02532">
    <property type="entry name" value="IV_pilin_GFxxxE"/>
    <property type="match status" value="1"/>
</dbReference>
<keyword evidence="1" id="KW-0472">Membrane</keyword>
<dbReference type="InterPro" id="IPR012902">
    <property type="entry name" value="N_methyl_site"/>
</dbReference>
<reference evidence="2 3" key="1">
    <citation type="journal article" date="2015" name="Genome Announc.">
        <title>Genome Sequence of Mushroom Soft-Rot Pathogen Janthinobacterium agaricidamnosum.</title>
        <authorList>
            <person name="Graupner K."/>
            <person name="Lackner G."/>
            <person name="Hertweck C."/>
        </authorList>
    </citation>
    <scope>NUCLEOTIDE SEQUENCE [LARGE SCALE GENOMIC DNA]</scope>
    <source>
        <strain evidence="3">NBRC 102515 / DSM 9628</strain>
    </source>
</reference>
<dbReference type="RefSeq" id="WP_038493000.1">
    <property type="nucleotide sequence ID" value="NZ_BCTH01000035.1"/>
</dbReference>
<proteinExistence type="predicted"/>
<evidence type="ECO:0000313" key="2">
    <source>
        <dbReference type="EMBL" id="CDG83471.1"/>
    </source>
</evidence>
<dbReference type="EMBL" id="HG322949">
    <property type="protein sequence ID" value="CDG83471.1"/>
    <property type="molecule type" value="Genomic_DNA"/>
</dbReference>
<dbReference type="KEGG" id="jag:GJA_2840"/>
<organism evidence="2 3">
    <name type="scientific">Janthinobacterium agaricidamnosum NBRC 102515 = DSM 9628</name>
    <dbReference type="NCBI Taxonomy" id="1349767"/>
    <lineage>
        <taxon>Bacteria</taxon>
        <taxon>Pseudomonadati</taxon>
        <taxon>Pseudomonadota</taxon>
        <taxon>Betaproteobacteria</taxon>
        <taxon>Burkholderiales</taxon>
        <taxon>Oxalobacteraceae</taxon>
        <taxon>Janthinobacterium</taxon>
    </lineage>
</organism>
<keyword evidence="1" id="KW-1133">Transmembrane helix</keyword>
<dbReference type="InterPro" id="IPR045584">
    <property type="entry name" value="Pilin-like"/>
</dbReference>
<dbReference type="SUPFAM" id="SSF54523">
    <property type="entry name" value="Pili subunits"/>
    <property type="match status" value="1"/>
</dbReference>
<keyword evidence="3" id="KW-1185">Reference proteome</keyword>
<dbReference type="Gene3D" id="3.30.700.10">
    <property type="entry name" value="Glycoprotein, Type 4 Pilin"/>
    <property type="match status" value="1"/>
</dbReference>
<keyword evidence="1" id="KW-0812">Transmembrane</keyword>
<protein>
    <submittedName>
        <fullName evidence="2">Prepilin-type N-terminal cleavage/methylation domain protein</fullName>
    </submittedName>
</protein>
<dbReference type="HOGENOM" id="CLU_1233819_0_0_4"/>
<dbReference type="eggNOG" id="COG4970">
    <property type="taxonomic scope" value="Bacteria"/>
</dbReference>
<dbReference type="PROSITE" id="PS00409">
    <property type="entry name" value="PROKAR_NTER_METHYL"/>
    <property type="match status" value="1"/>
</dbReference>
<evidence type="ECO:0000256" key="1">
    <source>
        <dbReference type="SAM" id="Phobius"/>
    </source>
</evidence>
<name>W0V6H9_9BURK</name>